<protein>
    <submittedName>
        <fullName evidence="7">Putative PurR-regulated permease PerM</fullName>
    </submittedName>
</protein>
<comment type="similarity">
    <text evidence="2">Belongs to the autoinducer-2 exporter (AI-2E) (TC 2.A.86) family.</text>
</comment>
<sequence length="350" mass="36298">MADGYGERGRPLTRSPFLIGLTAAAGALVAIITLIGVKQLSTILVMLFAAFFLAVGLDRPVAALTRRGMRRGVAVLLVVIAGNLLACGFLGLVVPVVAEQASAFFAAVPGYVDKLMNSAYFTGLGDSTDLDDRLTELLTPQHVAGLASGLVNGAASLLGAIFLGGTTLILTLFVLAALDHLKAGAYHFVPASRRDRVSRLGDAALDKIGGYIVGALSIAAFAGSAALLWCLLTGIPYPLLLALVVALLDLIPQVGATLGSTVVVLVALSQSLTLALITIAFFVAYQAVENYIIYPRRMGKAVQISNLAAIVGALVGAALFGVIGVLVAIPVYATIQMIVREVVFPRQDSV</sequence>
<dbReference type="Pfam" id="PF01594">
    <property type="entry name" value="AI-2E_transport"/>
    <property type="match status" value="1"/>
</dbReference>
<feature type="transmembrane region" description="Helical" evidence="6">
    <location>
        <begin position="235"/>
        <end position="251"/>
    </location>
</feature>
<dbReference type="GO" id="GO:0016020">
    <property type="term" value="C:membrane"/>
    <property type="evidence" value="ECO:0007669"/>
    <property type="project" value="UniProtKB-SubCell"/>
</dbReference>
<feature type="transmembrane region" description="Helical" evidence="6">
    <location>
        <begin position="263"/>
        <end position="287"/>
    </location>
</feature>
<feature type="transmembrane region" description="Helical" evidence="6">
    <location>
        <begin position="307"/>
        <end position="332"/>
    </location>
</feature>
<dbReference type="AlphaFoldDB" id="A0A841C1B8"/>
<dbReference type="PANTHER" id="PTHR21716:SF62">
    <property type="entry name" value="TRANSPORT PROTEIN YDBI-RELATED"/>
    <property type="match status" value="1"/>
</dbReference>
<keyword evidence="3 6" id="KW-0812">Transmembrane</keyword>
<keyword evidence="8" id="KW-1185">Reference proteome</keyword>
<gene>
    <name evidence="7" type="ORF">F4553_006563</name>
</gene>
<keyword evidence="4 6" id="KW-1133">Transmembrane helix</keyword>
<evidence type="ECO:0000313" key="7">
    <source>
        <dbReference type="EMBL" id="MBB5873129.1"/>
    </source>
</evidence>
<evidence type="ECO:0000256" key="5">
    <source>
        <dbReference type="ARBA" id="ARBA00023136"/>
    </source>
</evidence>
<evidence type="ECO:0000256" key="1">
    <source>
        <dbReference type="ARBA" id="ARBA00004141"/>
    </source>
</evidence>
<dbReference type="InterPro" id="IPR002549">
    <property type="entry name" value="AI-2E-like"/>
</dbReference>
<dbReference type="PANTHER" id="PTHR21716">
    <property type="entry name" value="TRANSMEMBRANE PROTEIN"/>
    <property type="match status" value="1"/>
</dbReference>
<comment type="caution">
    <text evidence="7">The sequence shown here is derived from an EMBL/GenBank/DDBJ whole genome shotgun (WGS) entry which is preliminary data.</text>
</comment>
<evidence type="ECO:0000313" key="8">
    <source>
        <dbReference type="Proteomes" id="UP000587527"/>
    </source>
</evidence>
<evidence type="ECO:0000256" key="4">
    <source>
        <dbReference type="ARBA" id="ARBA00022989"/>
    </source>
</evidence>
<feature type="transmembrane region" description="Helical" evidence="6">
    <location>
        <begin position="73"/>
        <end position="98"/>
    </location>
</feature>
<feature type="transmembrane region" description="Helical" evidence="6">
    <location>
        <begin position="154"/>
        <end position="178"/>
    </location>
</feature>
<organism evidence="7 8">
    <name type="scientific">Allocatelliglobosispora scoriae</name>
    <dbReference type="NCBI Taxonomy" id="643052"/>
    <lineage>
        <taxon>Bacteria</taxon>
        <taxon>Bacillati</taxon>
        <taxon>Actinomycetota</taxon>
        <taxon>Actinomycetes</taxon>
        <taxon>Micromonosporales</taxon>
        <taxon>Micromonosporaceae</taxon>
        <taxon>Allocatelliglobosispora</taxon>
    </lineage>
</organism>
<evidence type="ECO:0000256" key="2">
    <source>
        <dbReference type="ARBA" id="ARBA00009773"/>
    </source>
</evidence>
<comment type="subcellular location">
    <subcellularLocation>
        <location evidence="1">Membrane</location>
        <topology evidence="1">Multi-pass membrane protein</topology>
    </subcellularLocation>
</comment>
<dbReference type="RefSeq" id="WP_184843831.1">
    <property type="nucleotide sequence ID" value="NZ_JACHMN010000003.1"/>
</dbReference>
<keyword evidence="5 6" id="KW-0472">Membrane</keyword>
<dbReference type="GO" id="GO:0055085">
    <property type="term" value="P:transmembrane transport"/>
    <property type="evidence" value="ECO:0007669"/>
    <property type="project" value="TreeGrafter"/>
</dbReference>
<accession>A0A841C1B8</accession>
<dbReference type="Proteomes" id="UP000587527">
    <property type="component" value="Unassembled WGS sequence"/>
</dbReference>
<name>A0A841C1B8_9ACTN</name>
<evidence type="ECO:0000256" key="3">
    <source>
        <dbReference type="ARBA" id="ARBA00022692"/>
    </source>
</evidence>
<feature type="transmembrane region" description="Helical" evidence="6">
    <location>
        <begin position="17"/>
        <end position="37"/>
    </location>
</feature>
<proteinExistence type="inferred from homology"/>
<reference evidence="7 8" key="1">
    <citation type="submission" date="2020-08" db="EMBL/GenBank/DDBJ databases">
        <title>Sequencing the genomes of 1000 actinobacteria strains.</title>
        <authorList>
            <person name="Klenk H.-P."/>
        </authorList>
    </citation>
    <scope>NUCLEOTIDE SEQUENCE [LARGE SCALE GENOMIC DNA]</scope>
    <source>
        <strain evidence="7 8">DSM 45362</strain>
    </source>
</reference>
<evidence type="ECO:0000256" key="6">
    <source>
        <dbReference type="SAM" id="Phobius"/>
    </source>
</evidence>
<feature type="transmembrane region" description="Helical" evidence="6">
    <location>
        <begin position="43"/>
        <end position="61"/>
    </location>
</feature>
<dbReference type="EMBL" id="JACHMN010000003">
    <property type="protein sequence ID" value="MBB5873129.1"/>
    <property type="molecule type" value="Genomic_DNA"/>
</dbReference>